<evidence type="ECO:0000313" key="12">
    <source>
        <dbReference type="EMBL" id="CAB4005281.1"/>
    </source>
</evidence>
<dbReference type="GO" id="GO:0030943">
    <property type="term" value="F:mitochondrion targeting sequence binding"/>
    <property type="evidence" value="ECO:0007669"/>
    <property type="project" value="TreeGrafter"/>
</dbReference>
<feature type="transmembrane region" description="Helical" evidence="11">
    <location>
        <begin position="20"/>
        <end position="37"/>
    </location>
</feature>
<dbReference type="Proteomes" id="UP001152795">
    <property type="component" value="Unassembled WGS sequence"/>
</dbReference>
<evidence type="ECO:0000256" key="9">
    <source>
        <dbReference type="ARBA" id="ARBA00038030"/>
    </source>
</evidence>
<comment type="subcellular location">
    <subcellularLocation>
        <location evidence="1">Mitochondrion outer membrane</location>
        <topology evidence="1">Single-pass membrane protein</topology>
    </subcellularLocation>
</comment>
<protein>
    <submittedName>
        <fullName evidence="12">Mitochondrial import receptor subunit TOM70</fullName>
    </submittedName>
</protein>
<name>A0A7D9I9Y7_PARCT</name>
<keyword evidence="4" id="KW-1000">Mitochondrion outer membrane</keyword>
<keyword evidence="12" id="KW-0675">Receptor</keyword>
<gene>
    <name evidence="12" type="ORF">PACLA_8A059005</name>
</gene>
<dbReference type="SUPFAM" id="SSF48452">
    <property type="entry name" value="TPR-like"/>
    <property type="match status" value="1"/>
</dbReference>
<dbReference type="PROSITE" id="PS50005">
    <property type="entry name" value="TPR"/>
    <property type="match status" value="1"/>
</dbReference>
<feature type="region of interest" description="Disordered" evidence="10">
    <location>
        <begin position="45"/>
        <end position="75"/>
    </location>
</feature>
<dbReference type="PANTHER" id="PTHR46208:SF1">
    <property type="entry name" value="MITOCHONDRIAL IMPORT RECEPTOR SUBUNIT TOM70"/>
    <property type="match status" value="1"/>
</dbReference>
<dbReference type="OrthoDB" id="66418at2759"/>
<keyword evidence="7" id="KW-0496">Mitochondrion</keyword>
<keyword evidence="5" id="KW-0802">TPR repeat</keyword>
<evidence type="ECO:0000313" key="13">
    <source>
        <dbReference type="Proteomes" id="UP001152795"/>
    </source>
</evidence>
<dbReference type="GO" id="GO:0008320">
    <property type="term" value="F:protein transmembrane transporter activity"/>
    <property type="evidence" value="ECO:0007669"/>
    <property type="project" value="TreeGrafter"/>
</dbReference>
<dbReference type="EMBL" id="CACRXK020005150">
    <property type="protein sequence ID" value="CAB4005281.1"/>
    <property type="molecule type" value="Genomic_DNA"/>
</dbReference>
<sequence length="272" mass="30928">MSSTQESDSWFGSSRWKTALYIGLPLLGVGVVGVLLWRRHYVKDTTSEPRTEQPADKDVTTPAPELSPSEKAQKSKLKGNELFKAKNFKEAIECYSQAISICPEENKPELAVYYQNRAAAHEQLKNYDDVISDCKQALQYNKRYTKAYLRRAKAYEKLDQKQNCLQDLTAVSMIEGLQNSSWMVQMDEILKQIGTEKAAEHFKNRGVGMLPSNFLIKAYLESFSEDVLFTLDESDNVETEPYLQAVREALDDKFDNIIALCTKEIDKPGKCV</sequence>
<dbReference type="Gene3D" id="1.25.40.10">
    <property type="entry name" value="Tetratricopeptide repeat domain"/>
    <property type="match status" value="1"/>
</dbReference>
<evidence type="ECO:0000256" key="1">
    <source>
        <dbReference type="ARBA" id="ARBA00004572"/>
    </source>
</evidence>
<dbReference type="SMART" id="SM00028">
    <property type="entry name" value="TPR"/>
    <property type="match status" value="3"/>
</dbReference>
<comment type="similarity">
    <text evidence="9">Belongs to the Tom70 family.</text>
</comment>
<evidence type="ECO:0000256" key="11">
    <source>
        <dbReference type="SAM" id="Phobius"/>
    </source>
</evidence>
<dbReference type="InterPro" id="IPR019734">
    <property type="entry name" value="TPR_rpt"/>
</dbReference>
<evidence type="ECO:0000256" key="5">
    <source>
        <dbReference type="ARBA" id="ARBA00022803"/>
    </source>
</evidence>
<dbReference type="InterPro" id="IPR011990">
    <property type="entry name" value="TPR-like_helical_dom_sf"/>
</dbReference>
<proteinExistence type="inferred from homology"/>
<dbReference type="Pfam" id="PF00515">
    <property type="entry name" value="TPR_1"/>
    <property type="match status" value="1"/>
</dbReference>
<accession>A0A7D9I9Y7</accession>
<keyword evidence="6 11" id="KW-1133">Transmembrane helix</keyword>
<dbReference type="PANTHER" id="PTHR46208">
    <property type="entry name" value="MITOCHONDRIAL IMPORT RECEPTOR SUBUNIT TOM70"/>
    <property type="match status" value="1"/>
</dbReference>
<evidence type="ECO:0000256" key="7">
    <source>
        <dbReference type="ARBA" id="ARBA00023128"/>
    </source>
</evidence>
<evidence type="ECO:0000256" key="8">
    <source>
        <dbReference type="ARBA" id="ARBA00023136"/>
    </source>
</evidence>
<keyword evidence="8 11" id="KW-0472">Membrane</keyword>
<reference evidence="12" key="1">
    <citation type="submission" date="2020-04" db="EMBL/GenBank/DDBJ databases">
        <authorList>
            <person name="Alioto T."/>
            <person name="Alioto T."/>
            <person name="Gomez Garrido J."/>
        </authorList>
    </citation>
    <scope>NUCLEOTIDE SEQUENCE</scope>
    <source>
        <strain evidence="12">A484AB</strain>
    </source>
</reference>
<dbReference type="GO" id="GO:0045039">
    <property type="term" value="P:protein insertion into mitochondrial inner membrane"/>
    <property type="evidence" value="ECO:0007669"/>
    <property type="project" value="TreeGrafter"/>
</dbReference>
<evidence type="ECO:0000256" key="6">
    <source>
        <dbReference type="ARBA" id="ARBA00022989"/>
    </source>
</evidence>
<dbReference type="AlphaFoldDB" id="A0A7D9I9Y7"/>
<evidence type="ECO:0000256" key="3">
    <source>
        <dbReference type="ARBA" id="ARBA00022737"/>
    </source>
</evidence>
<evidence type="ECO:0000256" key="2">
    <source>
        <dbReference type="ARBA" id="ARBA00022692"/>
    </source>
</evidence>
<keyword evidence="2 11" id="KW-0812">Transmembrane</keyword>
<comment type="caution">
    <text evidence="12">The sequence shown here is derived from an EMBL/GenBank/DDBJ whole genome shotgun (WGS) entry which is preliminary data.</text>
</comment>
<dbReference type="GO" id="GO:0030150">
    <property type="term" value="P:protein import into mitochondrial matrix"/>
    <property type="evidence" value="ECO:0007669"/>
    <property type="project" value="TreeGrafter"/>
</dbReference>
<evidence type="ECO:0000256" key="10">
    <source>
        <dbReference type="SAM" id="MobiDB-lite"/>
    </source>
</evidence>
<keyword evidence="13" id="KW-1185">Reference proteome</keyword>
<evidence type="ECO:0000256" key="4">
    <source>
        <dbReference type="ARBA" id="ARBA00022787"/>
    </source>
</evidence>
<keyword evidence="3" id="KW-0677">Repeat</keyword>
<organism evidence="12 13">
    <name type="scientific">Paramuricea clavata</name>
    <name type="common">Red gorgonian</name>
    <name type="synonym">Violescent sea-whip</name>
    <dbReference type="NCBI Taxonomy" id="317549"/>
    <lineage>
        <taxon>Eukaryota</taxon>
        <taxon>Metazoa</taxon>
        <taxon>Cnidaria</taxon>
        <taxon>Anthozoa</taxon>
        <taxon>Octocorallia</taxon>
        <taxon>Malacalcyonacea</taxon>
        <taxon>Plexauridae</taxon>
        <taxon>Paramuricea</taxon>
    </lineage>
</organism>
<dbReference type="GO" id="GO:0005741">
    <property type="term" value="C:mitochondrial outer membrane"/>
    <property type="evidence" value="ECO:0007669"/>
    <property type="project" value="UniProtKB-SubCell"/>
</dbReference>
<feature type="compositionally biased region" description="Basic and acidic residues" evidence="10">
    <location>
        <begin position="45"/>
        <end position="59"/>
    </location>
</feature>